<keyword evidence="1" id="KW-0732">Signal</keyword>
<proteinExistence type="predicted"/>
<dbReference type="EMBL" id="NPDU01000061">
    <property type="protein sequence ID" value="PJZ60460.1"/>
    <property type="molecule type" value="Genomic_DNA"/>
</dbReference>
<sequence length="370" mass="41746">MKQFAKLGTYFLILLFLSSCAKGKKNQDGELLTLLSLLQIPKGISVEFSGGSSASQNQRSNESNESNRVQAMYFGQLRIYAHSYQPEKGKELYSVSINKPGEAKPVLNWTTAVILDEVFNSAGNSVKDNLIQNSEVVNIESWMDPSILKYVNSRFQTYLNEVTNYKIDFLELNIYRAGLILDNVFFNYVTGTQNETKNYLYKYPEYSSLPMTAFQSSAAGGLLFCDACDTDLASASVILLARREHIDSTLFVKMNFRDYVTWDYDLEYSRTVSDKERNILESLVKHQRIVHYGRGFLRLIVIPADLPVVSRDGSGISPEDLAIRIKFDLTKVVDFDPSKTDLSIPKITFARDANSVPMGLSVEVIDKSKK</sequence>
<comment type="caution">
    <text evidence="2">The sequence shown here is derived from an EMBL/GenBank/DDBJ whole genome shotgun (WGS) entry which is preliminary data.</text>
</comment>
<dbReference type="RefSeq" id="WP_100784283.1">
    <property type="nucleotide sequence ID" value="NZ_NPDU01000061.1"/>
</dbReference>
<reference evidence="4 5" key="1">
    <citation type="submission" date="2017-07" db="EMBL/GenBank/DDBJ databases">
        <title>Leptospira spp. isolated from tropical soils.</title>
        <authorList>
            <person name="Thibeaux R."/>
            <person name="Iraola G."/>
            <person name="Ferres I."/>
            <person name="Bierque E."/>
            <person name="Girault D."/>
            <person name="Soupe-Gilbert M.-E."/>
            <person name="Picardeau M."/>
            <person name="Goarant C."/>
        </authorList>
    </citation>
    <scope>NUCLEOTIDE SEQUENCE [LARGE SCALE GENOMIC DNA]</scope>
    <source>
        <strain evidence="2 5">FH2-B-C1</strain>
        <strain evidence="3 4">FH2-B-D1</strain>
    </source>
</reference>
<protein>
    <recommendedName>
        <fullName evidence="6">Lipoprotein</fullName>
    </recommendedName>
</protein>
<evidence type="ECO:0000313" key="5">
    <source>
        <dbReference type="Proteomes" id="UP000232188"/>
    </source>
</evidence>
<evidence type="ECO:0000313" key="3">
    <source>
        <dbReference type="EMBL" id="PJZ60460.1"/>
    </source>
</evidence>
<dbReference type="Proteomes" id="UP000232149">
    <property type="component" value="Unassembled WGS sequence"/>
</dbReference>
<feature type="chain" id="PRO_5014657525" description="Lipoprotein" evidence="1">
    <location>
        <begin position="22"/>
        <end position="370"/>
    </location>
</feature>
<name>A0A2M9YTA8_9LEPT</name>
<keyword evidence="4" id="KW-1185">Reference proteome</keyword>
<feature type="signal peptide" evidence="1">
    <location>
        <begin position="1"/>
        <end position="21"/>
    </location>
</feature>
<dbReference type="EMBL" id="NPDV01000002">
    <property type="protein sequence ID" value="PJZ54746.1"/>
    <property type="molecule type" value="Genomic_DNA"/>
</dbReference>
<dbReference type="AlphaFoldDB" id="A0A2M9YTA8"/>
<evidence type="ECO:0008006" key="6">
    <source>
        <dbReference type="Google" id="ProtNLM"/>
    </source>
</evidence>
<evidence type="ECO:0000313" key="4">
    <source>
        <dbReference type="Proteomes" id="UP000232149"/>
    </source>
</evidence>
<gene>
    <name evidence="3" type="ORF">CH376_18320</name>
    <name evidence="2" type="ORF">CH380_03255</name>
</gene>
<organism evidence="2 5">
    <name type="scientific">Leptospira adleri</name>
    <dbReference type="NCBI Taxonomy" id="2023186"/>
    <lineage>
        <taxon>Bacteria</taxon>
        <taxon>Pseudomonadati</taxon>
        <taxon>Spirochaetota</taxon>
        <taxon>Spirochaetia</taxon>
        <taxon>Leptospirales</taxon>
        <taxon>Leptospiraceae</taxon>
        <taxon>Leptospira</taxon>
    </lineage>
</organism>
<dbReference type="Proteomes" id="UP000232188">
    <property type="component" value="Unassembled WGS sequence"/>
</dbReference>
<evidence type="ECO:0000256" key="1">
    <source>
        <dbReference type="SAM" id="SignalP"/>
    </source>
</evidence>
<evidence type="ECO:0000313" key="2">
    <source>
        <dbReference type="EMBL" id="PJZ54746.1"/>
    </source>
</evidence>
<dbReference type="PROSITE" id="PS51257">
    <property type="entry name" value="PROKAR_LIPOPROTEIN"/>
    <property type="match status" value="1"/>
</dbReference>
<accession>A0A2M9YTA8</accession>